<dbReference type="HOGENOM" id="CLU_032263_1_1_1"/>
<gene>
    <name evidence="11" type="ORF">SELMODRAFT_159735</name>
</gene>
<dbReference type="GO" id="GO:0010181">
    <property type="term" value="F:FMN binding"/>
    <property type="evidence" value="ECO:0007669"/>
    <property type="project" value="InterPro"/>
</dbReference>
<keyword evidence="9" id="KW-0547">Nucleotide-binding</keyword>
<feature type="binding site" evidence="9">
    <location>
        <position position="173"/>
    </location>
    <ligand>
        <name>K(+)</name>
        <dbReference type="ChEBI" id="CHEBI:29103"/>
    </ligand>
</feature>
<dbReference type="GO" id="GO:0005739">
    <property type="term" value="C:mitochondrion"/>
    <property type="evidence" value="ECO:0000318"/>
    <property type="project" value="GO_Central"/>
</dbReference>
<evidence type="ECO:0000259" key="10">
    <source>
        <dbReference type="PROSITE" id="PS51385"/>
    </source>
</evidence>
<dbReference type="InterPro" id="IPR036652">
    <property type="entry name" value="YjeF_N_dom_sf"/>
</dbReference>
<dbReference type="eggNOG" id="KOG2586">
    <property type="taxonomic scope" value="Eukaryota"/>
</dbReference>
<keyword evidence="9" id="KW-0630">Potassium</keyword>
<dbReference type="Proteomes" id="UP000001514">
    <property type="component" value="Unassembled WGS sequence"/>
</dbReference>
<evidence type="ECO:0000256" key="2">
    <source>
        <dbReference type="ARBA" id="ARBA00004738"/>
    </source>
</evidence>
<dbReference type="Gene3D" id="3.40.50.10260">
    <property type="entry name" value="YjeF N-terminal domain"/>
    <property type="match status" value="1"/>
</dbReference>
<keyword evidence="8" id="KW-0664">Pyridoxine biosynthesis</keyword>
<comment type="similarity">
    <text evidence="9">Belongs to the NnrE/AIBP family.</text>
</comment>
<comment type="catalytic activity">
    <reaction evidence="9">
        <text>(6R)-NADPHX = (6S)-NADPHX</text>
        <dbReference type="Rhea" id="RHEA:32227"/>
        <dbReference type="ChEBI" id="CHEBI:64076"/>
        <dbReference type="ChEBI" id="CHEBI:64077"/>
        <dbReference type="EC" id="5.1.99.6"/>
    </reaction>
</comment>
<dbReference type="SUPFAM" id="SSF64153">
    <property type="entry name" value="YjeF N-terminal domain-like"/>
    <property type="match status" value="1"/>
</dbReference>
<feature type="binding site" evidence="9">
    <location>
        <position position="138"/>
    </location>
    <ligand>
        <name>K(+)</name>
        <dbReference type="ChEBI" id="CHEBI:29103"/>
    </ligand>
</feature>
<dbReference type="eggNOG" id="KOG2585">
    <property type="taxonomic scope" value="Eukaryota"/>
</dbReference>
<evidence type="ECO:0000256" key="8">
    <source>
        <dbReference type="ARBA" id="ARBA00023096"/>
    </source>
</evidence>
<comment type="function">
    <text evidence="9">Catalyzes the epimerization of the S- and R-forms of NAD(P)HX, a damaged form of NAD(P)H that is a result of enzymatic or heat-dependent hydration. This is a prerequisite for the S-specific NAD(P)H-hydrate dehydratase to allow the repair of both epimers of NAD(P)HX.</text>
</comment>
<keyword evidence="9" id="KW-0413">Isomerase</keyword>
<evidence type="ECO:0000256" key="9">
    <source>
        <dbReference type="HAMAP-Rule" id="MF_03159"/>
    </source>
</evidence>
<dbReference type="HAMAP" id="MF_01966">
    <property type="entry name" value="NADHX_epimerase"/>
    <property type="match status" value="1"/>
</dbReference>
<comment type="pathway">
    <text evidence="2">Cofactor metabolism; pyridoxal 5'-phosphate salvage; pyridoxal 5'-phosphate from pyridoxamine 5'-phosphate: step 1/1.</text>
</comment>
<dbReference type="Pfam" id="PF03853">
    <property type="entry name" value="YjeF_N"/>
    <property type="match status" value="1"/>
</dbReference>
<proteinExistence type="inferred from homology"/>
<dbReference type="PANTHER" id="PTHR10851">
    <property type="entry name" value="PYRIDOXINE-5-PHOSPHATE OXIDASE"/>
    <property type="match status" value="1"/>
</dbReference>
<accession>D8SZQ0</accession>
<evidence type="ECO:0000256" key="4">
    <source>
        <dbReference type="ARBA" id="ARBA00011738"/>
    </source>
</evidence>
<dbReference type="AlphaFoldDB" id="D8SZQ0"/>
<feature type="binding site" evidence="9">
    <location>
        <position position="74"/>
    </location>
    <ligand>
        <name>K(+)</name>
        <dbReference type="ChEBI" id="CHEBI:29103"/>
    </ligand>
</feature>
<comment type="cofactor">
    <cofactor evidence="1">
        <name>FMN</name>
        <dbReference type="ChEBI" id="CHEBI:58210"/>
    </cofactor>
</comment>
<dbReference type="Gramene" id="EFJ10061">
    <property type="protein sequence ID" value="EFJ10061"/>
    <property type="gene ID" value="SELMODRAFT_159735"/>
</dbReference>
<protein>
    <recommendedName>
        <fullName evidence="9">NAD(P)H-hydrate epimerase</fullName>
        <ecNumber evidence="9">5.1.99.6</ecNumber>
    </recommendedName>
    <alternativeName>
        <fullName evidence="9">NAD(P)HX epimerase</fullName>
    </alternativeName>
</protein>
<comment type="subunit">
    <text evidence="4">Homodimer.</text>
</comment>
<reference evidence="11 12" key="1">
    <citation type="journal article" date="2011" name="Science">
        <title>The Selaginella genome identifies genetic changes associated with the evolution of vascular plants.</title>
        <authorList>
            <person name="Banks J.A."/>
            <person name="Nishiyama T."/>
            <person name="Hasebe M."/>
            <person name="Bowman J.L."/>
            <person name="Gribskov M."/>
            <person name="dePamphilis C."/>
            <person name="Albert V.A."/>
            <person name="Aono N."/>
            <person name="Aoyama T."/>
            <person name="Ambrose B.A."/>
            <person name="Ashton N.W."/>
            <person name="Axtell M.J."/>
            <person name="Barker E."/>
            <person name="Barker M.S."/>
            <person name="Bennetzen J.L."/>
            <person name="Bonawitz N.D."/>
            <person name="Chapple C."/>
            <person name="Cheng C."/>
            <person name="Correa L.G."/>
            <person name="Dacre M."/>
            <person name="DeBarry J."/>
            <person name="Dreyer I."/>
            <person name="Elias M."/>
            <person name="Engstrom E.M."/>
            <person name="Estelle M."/>
            <person name="Feng L."/>
            <person name="Finet C."/>
            <person name="Floyd S.K."/>
            <person name="Frommer W.B."/>
            <person name="Fujita T."/>
            <person name="Gramzow L."/>
            <person name="Gutensohn M."/>
            <person name="Harholt J."/>
            <person name="Hattori M."/>
            <person name="Heyl A."/>
            <person name="Hirai T."/>
            <person name="Hiwatashi Y."/>
            <person name="Ishikawa M."/>
            <person name="Iwata M."/>
            <person name="Karol K.G."/>
            <person name="Koehler B."/>
            <person name="Kolukisaoglu U."/>
            <person name="Kubo M."/>
            <person name="Kurata T."/>
            <person name="Lalonde S."/>
            <person name="Li K."/>
            <person name="Li Y."/>
            <person name="Litt A."/>
            <person name="Lyons E."/>
            <person name="Manning G."/>
            <person name="Maruyama T."/>
            <person name="Michael T.P."/>
            <person name="Mikami K."/>
            <person name="Miyazaki S."/>
            <person name="Morinaga S."/>
            <person name="Murata T."/>
            <person name="Mueller-Roeber B."/>
            <person name="Nelson D.R."/>
            <person name="Obara M."/>
            <person name="Oguri Y."/>
            <person name="Olmstead R.G."/>
            <person name="Onodera N."/>
            <person name="Petersen B.L."/>
            <person name="Pils B."/>
            <person name="Prigge M."/>
            <person name="Rensing S.A."/>
            <person name="Riano-Pachon D.M."/>
            <person name="Roberts A.W."/>
            <person name="Sato Y."/>
            <person name="Scheller H.V."/>
            <person name="Schulz B."/>
            <person name="Schulz C."/>
            <person name="Shakirov E.V."/>
            <person name="Shibagaki N."/>
            <person name="Shinohara N."/>
            <person name="Shippen D.E."/>
            <person name="Soerensen I."/>
            <person name="Sotooka R."/>
            <person name="Sugimoto N."/>
            <person name="Sugita M."/>
            <person name="Sumikawa N."/>
            <person name="Tanurdzic M."/>
            <person name="Theissen G."/>
            <person name="Ulvskov P."/>
            <person name="Wakazuki S."/>
            <person name="Weng J.K."/>
            <person name="Willats W.W."/>
            <person name="Wipf D."/>
            <person name="Wolf P.G."/>
            <person name="Yang L."/>
            <person name="Zimmer A.D."/>
            <person name="Zhu Q."/>
            <person name="Mitros T."/>
            <person name="Hellsten U."/>
            <person name="Loque D."/>
            <person name="Otillar R."/>
            <person name="Salamov A."/>
            <person name="Schmutz J."/>
            <person name="Shapiro H."/>
            <person name="Lindquist E."/>
            <person name="Lucas S."/>
            <person name="Rokhsar D."/>
            <person name="Grigoriev I.V."/>
        </authorList>
    </citation>
    <scope>NUCLEOTIDE SEQUENCE [LARGE SCALE GENOMIC DNA]</scope>
</reference>
<dbReference type="PROSITE" id="PS01064">
    <property type="entry name" value="PYRIDOX_OXIDASE"/>
    <property type="match status" value="1"/>
</dbReference>
<evidence type="ECO:0000256" key="7">
    <source>
        <dbReference type="ARBA" id="ARBA00023002"/>
    </source>
</evidence>
<dbReference type="Pfam" id="PF01243">
    <property type="entry name" value="PNPOx_N"/>
    <property type="match status" value="1"/>
</dbReference>
<dbReference type="FunFam" id="2.30.110.10:FF:000005">
    <property type="entry name" value="NAD(P)H-hydrate epimerase"/>
    <property type="match status" value="1"/>
</dbReference>
<keyword evidence="9" id="KW-0520">NAD</keyword>
<dbReference type="EMBL" id="GL377656">
    <property type="protein sequence ID" value="EFJ10061.1"/>
    <property type="molecule type" value="Genomic_DNA"/>
</dbReference>
<sequence>MAAVSVQHLHDPDSISYLSQSSAIGIDEHLMGPLGFSVDQLMELAGLSVASAIAEVYSSLDHARVLLLCGPGNNGGDGLVAARHLQHFGYKPSIVYPKRTDKPLYHGLVTQLESLSVPFLSHEDLPSELSSGYDIVVDAMFGFSFKGKNAPPFDKLVQLLTRTPNVVSVDVPSGWHVEEGDVNGLGLNPDMLVSLTAPKLCAKMFKGPHHFLGGRFVPPAVVNKFNLKLPPYPGTSQCVRIGRTPHVDVAALRENYVGSVLLENQVNSDPIQQFKEWFEDAVAAGLPEPNAMTLATADAEGRPSARMVLLKGYDARGFVWYTNYDSRKANELNSNPNASLVFFWDRLHRQVRVEGDVSPVSREESDDYFHSRPRESQIGALVSSQSAVISGRHILDESYEQLVAKYADRSLAIPRPEHWGGFRLAPRAIEFWQGRESRLHDRIRFTRLANSSEWKIERLSP</sequence>
<keyword evidence="9" id="KW-0479">Metal-binding</keyword>
<evidence type="ECO:0000256" key="1">
    <source>
        <dbReference type="ARBA" id="ARBA00001917"/>
    </source>
</evidence>
<dbReference type="KEGG" id="smo:SELMODRAFT_159735"/>
<dbReference type="UniPathway" id="UPA01068">
    <property type="reaction ID" value="UER00304"/>
</dbReference>
<dbReference type="EC" id="5.1.99.6" evidence="9"/>
<feature type="domain" description="YjeF N-terminal" evidence="10">
    <location>
        <begin position="23"/>
        <end position="228"/>
    </location>
</feature>
<name>D8SZQ0_SELML</name>
<evidence type="ECO:0000313" key="11">
    <source>
        <dbReference type="EMBL" id="EFJ10061.1"/>
    </source>
</evidence>
<comment type="caution">
    <text evidence="9">Lacks conserved residue(s) required for the propagation of feature annotation.</text>
</comment>
<feature type="binding site" evidence="9">
    <location>
        <position position="170"/>
    </location>
    <ligand>
        <name>(6S)-NADPHX</name>
        <dbReference type="ChEBI" id="CHEBI:64076"/>
    </ligand>
</feature>
<dbReference type="NCBIfam" id="TIGR00558">
    <property type="entry name" value="pdxH"/>
    <property type="match status" value="1"/>
</dbReference>
<dbReference type="NCBIfam" id="TIGR00197">
    <property type="entry name" value="yjeF_nterm"/>
    <property type="match status" value="1"/>
</dbReference>
<evidence type="ECO:0000256" key="5">
    <source>
        <dbReference type="ARBA" id="ARBA00022630"/>
    </source>
</evidence>
<dbReference type="InterPro" id="IPR019576">
    <property type="entry name" value="Pyridoxamine_oxidase_dimer_C"/>
</dbReference>
<dbReference type="InParanoid" id="D8SZQ0"/>
<organism evidence="12">
    <name type="scientific">Selaginella moellendorffii</name>
    <name type="common">Spikemoss</name>
    <dbReference type="NCBI Taxonomy" id="88036"/>
    <lineage>
        <taxon>Eukaryota</taxon>
        <taxon>Viridiplantae</taxon>
        <taxon>Streptophyta</taxon>
        <taxon>Embryophyta</taxon>
        <taxon>Tracheophyta</taxon>
        <taxon>Lycopodiopsida</taxon>
        <taxon>Selaginellales</taxon>
        <taxon>Selaginellaceae</taxon>
        <taxon>Selaginella</taxon>
    </lineage>
</organism>
<dbReference type="InterPro" id="IPR000659">
    <property type="entry name" value="Pyridox_Oxase"/>
</dbReference>
<evidence type="ECO:0000256" key="6">
    <source>
        <dbReference type="ARBA" id="ARBA00022643"/>
    </source>
</evidence>
<dbReference type="InterPro" id="IPR011576">
    <property type="entry name" value="Pyridox_Oxase_N"/>
</dbReference>
<keyword evidence="5" id="KW-0285">Flavoprotein</keyword>
<dbReference type="InterPro" id="IPR004443">
    <property type="entry name" value="YjeF_N_dom"/>
</dbReference>
<evidence type="ECO:0000313" key="12">
    <source>
        <dbReference type="Proteomes" id="UP000001514"/>
    </source>
</evidence>
<comment type="catalytic activity">
    <reaction evidence="9">
        <text>(6R)-NADHX = (6S)-NADHX</text>
        <dbReference type="Rhea" id="RHEA:32215"/>
        <dbReference type="ChEBI" id="CHEBI:64074"/>
        <dbReference type="ChEBI" id="CHEBI:64075"/>
        <dbReference type="EC" id="5.1.99.6"/>
    </reaction>
</comment>
<dbReference type="NCBIfam" id="NF004231">
    <property type="entry name" value="PRK05679.1"/>
    <property type="match status" value="1"/>
</dbReference>
<dbReference type="HAMAP" id="MF_01629">
    <property type="entry name" value="PdxH"/>
    <property type="match status" value="1"/>
</dbReference>
<dbReference type="GO" id="GO:0008615">
    <property type="term" value="P:pyridoxine biosynthetic process"/>
    <property type="evidence" value="ECO:0007669"/>
    <property type="project" value="UniProtKB-KW"/>
</dbReference>
<feature type="binding site" evidence="9">
    <location>
        <begin position="73"/>
        <end position="77"/>
    </location>
    <ligand>
        <name>(6S)-NADPHX</name>
        <dbReference type="ChEBI" id="CHEBI:64076"/>
    </ligand>
</feature>
<keyword evidence="7" id="KW-0560">Oxidoreductase</keyword>
<dbReference type="SUPFAM" id="SSF50475">
    <property type="entry name" value="FMN-binding split barrel"/>
    <property type="match status" value="1"/>
</dbReference>
<dbReference type="STRING" id="88036.D8SZQ0"/>
<comment type="pathway">
    <text evidence="3">Cofactor metabolism; pyridoxal 5'-phosphate salvage; pyridoxal 5'-phosphate from pyridoxine 5'-phosphate: step 1/1.</text>
</comment>
<dbReference type="GO" id="GO:0046872">
    <property type="term" value="F:metal ion binding"/>
    <property type="evidence" value="ECO:0007669"/>
    <property type="project" value="UniProtKB-KW"/>
</dbReference>
<dbReference type="GO" id="GO:0052856">
    <property type="term" value="F:NAD(P)HX epimerase activity"/>
    <property type="evidence" value="ECO:0000318"/>
    <property type="project" value="GO_Central"/>
</dbReference>
<comment type="cofactor">
    <cofactor evidence="9">
        <name>K(+)</name>
        <dbReference type="ChEBI" id="CHEBI:29103"/>
    </cofactor>
    <text evidence="9">Binds 1 potassium ion per subunit.</text>
</comment>
<evidence type="ECO:0000256" key="3">
    <source>
        <dbReference type="ARBA" id="ARBA00005037"/>
    </source>
</evidence>
<dbReference type="PROSITE" id="PS51385">
    <property type="entry name" value="YJEF_N"/>
    <property type="match status" value="1"/>
</dbReference>
<dbReference type="OMA" id="DPFDQFR"/>
<dbReference type="FunFam" id="3.40.50.10260:FF:000006">
    <property type="entry name" value="NAD(P)H-hydrate epimerase"/>
    <property type="match status" value="1"/>
</dbReference>
<keyword evidence="12" id="KW-1185">Reference proteome</keyword>
<feature type="binding site" evidence="9">
    <location>
        <begin position="142"/>
        <end position="148"/>
    </location>
    <ligand>
        <name>(6S)-NADPHX</name>
        <dbReference type="ChEBI" id="CHEBI:64076"/>
    </ligand>
</feature>
<dbReference type="Gene3D" id="2.30.110.10">
    <property type="entry name" value="Electron Transport, Fmn-binding Protein, Chain A"/>
    <property type="match status" value="1"/>
</dbReference>
<dbReference type="GO" id="GO:0004733">
    <property type="term" value="F:pyridoxamine phosphate oxidase activity"/>
    <property type="evidence" value="ECO:0007669"/>
    <property type="project" value="InterPro"/>
</dbReference>
<dbReference type="FunCoup" id="D8SZQ0">
    <property type="interactions" value="1503"/>
</dbReference>
<dbReference type="InterPro" id="IPR019740">
    <property type="entry name" value="Pyridox_Oxase_CS"/>
</dbReference>
<dbReference type="Pfam" id="PF10590">
    <property type="entry name" value="PNP_phzG_C"/>
    <property type="match status" value="1"/>
</dbReference>
<dbReference type="PANTHER" id="PTHR10851:SF0">
    <property type="entry name" value="PYRIDOXINE-5'-PHOSPHATE OXIDASE"/>
    <property type="match status" value="1"/>
</dbReference>
<keyword evidence="6" id="KW-0288">FMN</keyword>
<dbReference type="InterPro" id="IPR012349">
    <property type="entry name" value="Split_barrel_FMN-bd"/>
</dbReference>